<dbReference type="InterPro" id="IPR002364">
    <property type="entry name" value="Quin_OxRdtase/zeta-crystal_CS"/>
</dbReference>
<dbReference type="STRING" id="1469647.BC351_38745"/>
<keyword evidence="3" id="KW-1185">Reference proteome</keyword>
<dbReference type="InterPro" id="IPR011032">
    <property type="entry name" value="GroES-like_sf"/>
</dbReference>
<dbReference type="InterPro" id="IPR052733">
    <property type="entry name" value="Chloroplast_QOR"/>
</dbReference>
<evidence type="ECO:0000313" key="3">
    <source>
        <dbReference type="Proteomes" id="UP000190626"/>
    </source>
</evidence>
<dbReference type="RefSeq" id="WP_079419520.1">
    <property type="nucleotide sequence ID" value="NZ_MBTG01000048.1"/>
</dbReference>
<name>A0A1V4H9K5_9BACL</name>
<evidence type="ECO:0000313" key="2">
    <source>
        <dbReference type="EMBL" id="OPH48119.1"/>
    </source>
</evidence>
<organism evidence="2 3">
    <name type="scientific">Paenibacillus ferrarius</name>
    <dbReference type="NCBI Taxonomy" id="1469647"/>
    <lineage>
        <taxon>Bacteria</taxon>
        <taxon>Bacillati</taxon>
        <taxon>Bacillota</taxon>
        <taxon>Bacilli</taxon>
        <taxon>Bacillales</taxon>
        <taxon>Paenibacillaceae</taxon>
        <taxon>Paenibacillus</taxon>
    </lineage>
</organism>
<dbReference type="PROSITE" id="PS01162">
    <property type="entry name" value="QOR_ZETA_CRYSTAL"/>
    <property type="match status" value="1"/>
</dbReference>
<dbReference type="AlphaFoldDB" id="A0A1V4H9K5"/>
<evidence type="ECO:0000259" key="1">
    <source>
        <dbReference type="SMART" id="SM00829"/>
    </source>
</evidence>
<dbReference type="InterPro" id="IPR036291">
    <property type="entry name" value="NAD(P)-bd_dom_sf"/>
</dbReference>
<dbReference type="EMBL" id="MBTG01000048">
    <property type="protein sequence ID" value="OPH48119.1"/>
    <property type="molecule type" value="Genomic_DNA"/>
</dbReference>
<sequence length="311" mass="33596">MKSIVIEAYGDVNELKLVEGPTPRAKGNEVLVEVHAVSVNPIEWKVRSGLFKDYMPFTFPIVLGSDVSGVVKEVGEQVTDFQVGDEVFASADLFKPGSYADFILIEDRLLVGKPHNVSFEEAAAIPVAGLTPWQSLSDHAKLKEGETVLIHGGAGGVGIFAIQFAKHFGATVATTTSGKNVEFLRDLGADIVINYEEQHFGDLLAKVDVVLDTIGGDVLAKSYDVLKPGGRLVTITGQSDEELARQKGITAFRVRMATNVEQLAAIANLISEGKVKVVISERFPFTEEGVRKAHLLSQTGHVKGKIILKMK</sequence>
<dbReference type="SMART" id="SM00829">
    <property type="entry name" value="PKS_ER"/>
    <property type="match status" value="1"/>
</dbReference>
<dbReference type="SUPFAM" id="SSF50129">
    <property type="entry name" value="GroES-like"/>
    <property type="match status" value="1"/>
</dbReference>
<proteinExistence type="predicted"/>
<dbReference type="Gene3D" id="3.90.180.10">
    <property type="entry name" value="Medium-chain alcohol dehydrogenases, catalytic domain"/>
    <property type="match status" value="1"/>
</dbReference>
<accession>A0A1V4H9K5</accession>
<dbReference type="InterPro" id="IPR020843">
    <property type="entry name" value="ER"/>
</dbReference>
<dbReference type="GO" id="GO:0008270">
    <property type="term" value="F:zinc ion binding"/>
    <property type="evidence" value="ECO:0007669"/>
    <property type="project" value="InterPro"/>
</dbReference>
<comment type="caution">
    <text evidence="2">The sequence shown here is derived from an EMBL/GenBank/DDBJ whole genome shotgun (WGS) entry which is preliminary data.</text>
</comment>
<dbReference type="PANTHER" id="PTHR44013:SF1">
    <property type="entry name" value="ZINC-TYPE ALCOHOL DEHYDROGENASE-LIKE PROTEIN C16A3.02C"/>
    <property type="match status" value="1"/>
</dbReference>
<dbReference type="Gene3D" id="3.40.50.720">
    <property type="entry name" value="NAD(P)-binding Rossmann-like Domain"/>
    <property type="match status" value="1"/>
</dbReference>
<reference evidence="3" key="1">
    <citation type="submission" date="2016-07" db="EMBL/GenBank/DDBJ databases">
        <authorList>
            <person name="Florea S."/>
            <person name="Webb J.S."/>
            <person name="Jaromczyk J."/>
            <person name="Schardl C.L."/>
        </authorList>
    </citation>
    <scope>NUCLEOTIDE SEQUENCE [LARGE SCALE GENOMIC DNA]</scope>
    <source>
        <strain evidence="3">CY1</strain>
    </source>
</reference>
<protein>
    <submittedName>
        <fullName evidence="2">NADPH:quinone reductase</fullName>
    </submittedName>
</protein>
<feature type="domain" description="Enoyl reductase (ER)" evidence="1">
    <location>
        <begin position="10"/>
        <end position="308"/>
    </location>
</feature>
<dbReference type="InterPro" id="IPR013154">
    <property type="entry name" value="ADH-like_N"/>
</dbReference>
<dbReference type="Pfam" id="PF08240">
    <property type="entry name" value="ADH_N"/>
    <property type="match status" value="1"/>
</dbReference>
<dbReference type="OrthoDB" id="9792162at2"/>
<dbReference type="GO" id="GO:0016491">
    <property type="term" value="F:oxidoreductase activity"/>
    <property type="evidence" value="ECO:0007669"/>
    <property type="project" value="InterPro"/>
</dbReference>
<dbReference type="Proteomes" id="UP000190626">
    <property type="component" value="Unassembled WGS sequence"/>
</dbReference>
<dbReference type="Pfam" id="PF13602">
    <property type="entry name" value="ADH_zinc_N_2"/>
    <property type="match status" value="1"/>
</dbReference>
<dbReference type="CDD" id="cd05289">
    <property type="entry name" value="MDR_like_2"/>
    <property type="match status" value="1"/>
</dbReference>
<dbReference type="SUPFAM" id="SSF51735">
    <property type="entry name" value="NAD(P)-binding Rossmann-fold domains"/>
    <property type="match status" value="1"/>
</dbReference>
<gene>
    <name evidence="2" type="ORF">BC351_38745</name>
</gene>
<dbReference type="PANTHER" id="PTHR44013">
    <property type="entry name" value="ZINC-TYPE ALCOHOL DEHYDROGENASE-LIKE PROTEIN C16A3.02C"/>
    <property type="match status" value="1"/>
</dbReference>